<evidence type="ECO:0000256" key="1">
    <source>
        <dbReference type="ARBA" id="ARBA00013194"/>
    </source>
</evidence>
<sequence length="293" mass="32697">MTQVKRGNARTAVMTRKQQRFSLFKIASVVLGITLLVVLLMQNDPFPGVRKAAMRHRRRQTEVITSSSERDFRNPTETVEEIKTEKIDHNSEDATAGDGAAVQPDTGGDSTGNNGGRIYTLELANLNDGKTGKVVIQTRPEWSPLGVEHFHELMDIEFYKDAKFFRVVNDFVVQFGIPALPQNKKDTVIRDDPVVQTNARGTLTYATSGKDTRTTQLFINTRKGGNAFLDKQGFSPIGEVIEGMEYVDQIYAKYGEKPNQGKIQQQGNAYLDKEFPLLSYISTTYQGTPGDHS</sequence>
<keyword evidence="3 7" id="KW-0413">Isomerase</keyword>
<accession>A0A9K3Q3L7</accession>
<keyword evidence="5" id="KW-1133">Transmembrane helix</keyword>
<dbReference type="EMBL" id="JAGRRH010000005">
    <property type="protein sequence ID" value="KAG7370002.1"/>
    <property type="molecule type" value="Genomic_DNA"/>
</dbReference>
<dbReference type="Pfam" id="PF00160">
    <property type="entry name" value="Pro_isomerase"/>
    <property type="match status" value="1"/>
</dbReference>
<feature type="domain" description="PPIase cyclophilin-type" evidence="6">
    <location>
        <begin position="132"/>
        <end position="250"/>
    </location>
</feature>
<proteinExistence type="predicted"/>
<evidence type="ECO:0000313" key="8">
    <source>
        <dbReference type="Proteomes" id="UP000693970"/>
    </source>
</evidence>
<feature type="transmembrane region" description="Helical" evidence="5">
    <location>
        <begin position="21"/>
        <end position="41"/>
    </location>
</feature>
<dbReference type="AlphaFoldDB" id="A0A9K3Q3L7"/>
<keyword evidence="8" id="KW-1185">Reference proteome</keyword>
<evidence type="ECO:0000259" key="6">
    <source>
        <dbReference type="PROSITE" id="PS50072"/>
    </source>
</evidence>
<evidence type="ECO:0000313" key="7">
    <source>
        <dbReference type="EMBL" id="KAG7370002.1"/>
    </source>
</evidence>
<dbReference type="PANTHER" id="PTHR43246">
    <property type="entry name" value="PEPTIDYL-PROLYL CIS-TRANS ISOMERASE CYP38, CHLOROPLASTIC"/>
    <property type="match status" value="1"/>
</dbReference>
<dbReference type="GO" id="GO:0003755">
    <property type="term" value="F:peptidyl-prolyl cis-trans isomerase activity"/>
    <property type="evidence" value="ECO:0007669"/>
    <property type="project" value="UniProtKB-KW"/>
</dbReference>
<reference evidence="7" key="1">
    <citation type="journal article" date="2021" name="Sci. Rep.">
        <title>Diploid genomic architecture of Nitzschia inconspicua, an elite biomass production diatom.</title>
        <authorList>
            <person name="Oliver A."/>
            <person name="Podell S."/>
            <person name="Pinowska A."/>
            <person name="Traller J.C."/>
            <person name="Smith S.R."/>
            <person name="McClure R."/>
            <person name="Beliaev A."/>
            <person name="Bohutskyi P."/>
            <person name="Hill E.A."/>
            <person name="Rabines A."/>
            <person name="Zheng H."/>
            <person name="Allen L.Z."/>
            <person name="Kuo A."/>
            <person name="Grigoriev I.V."/>
            <person name="Allen A.E."/>
            <person name="Hazlebeck D."/>
            <person name="Allen E.E."/>
        </authorList>
    </citation>
    <scope>NUCLEOTIDE SEQUENCE</scope>
    <source>
        <strain evidence="7">Hildebrandi</strain>
    </source>
</reference>
<dbReference type="InterPro" id="IPR002130">
    <property type="entry name" value="Cyclophilin-type_PPIase_dom"/>
</dbReference>
<dbReference type="InterPro" id="IPR044665">
    <property type="entry name" value="E_coli_cyclophilin_A-like"/>
</dbReference>
<evidence type="ECO:0000256" key="4">
    <source>
        <dbReference type="SAM" id="MobiDB-lite"/>
    </source>
</evidence>
<evidence type="ECO:0000256" key="2">
    <source>
        <dbReference type="ARBA" id="ARBA00023110"/>
    </source>
</evidence>
<reference evidence="7" key="2">
    <citation type="submission" date="2021-04" db="EMBL/GenBank/DDBJ databases">
        <authorList>
            <person name="Podell S."/>
        </authorList>
    </citation>
    <scope>NUCLEOTIDE SEQUENCE</scope>
    <source>
        <strain evidence="7">Hildebrandi</strain>
    </source>
</reference>
<dbReference type="OrthoDB" id="423037at2759"/>
<protein>
    <recommendedName>
        <fullName evidence="1">peptidylprolyl isomerase</fullName>
        <ecNumber evidence="1">5.2.1.8</ecNumber>
    </recommendedName>
</protein>
<name>A0A9K3Q3L7_9STRA</name>
<feature type="region of interest" description="Disordered" evidence="4">
    <location>
        <begin position="88"/>
        <end position="114"/>
    </location>
</feature>
<dbReference type="EC" id="5.2.1.8" evidence="1"/>
<keyword evidence="2" id="KW-0697">Rotamase</keyword>
<evidence type="ECO:0000256" key="5">
    <source>
        <dbReference type="SAM" id="Phobius"/>
    </source>
</evidence>
<dbReference type="Proteomes" id="UP000693970">
    <property type="component" value="Unassembled WGS sequence"/>
</dbReference>
<dbReference type="PROSITE" id="PS50072">
    <property type="entry name" value="CSA_PPIASE_2"/>
    <property type="match status" value="1"/>
</dbReference>
<evidence type="ECO:0000256" key="3">
    <source>
        <dbReference type="ARBA" id="ARBA00023235"/>
    </source>
</evidence>
<keyword evidence="5" id="KW-0472">Membrane</keyword>
<comment type="caution">
    <text evidence="7">The sequence shown here is derived from an EMBL/GenBank/DDBJ whole genome shotgun (WGS) entry which is preliminary data.</text>
</comment>
<organism evidence="7 8">
    <name type="scientific">Nitzschia inconspicua</name>
    <dbReference type="NCBI Taxonomy" id="303405"/>
    <lineage>
        <taxon>Eukaryota</taxon>
        <taxon>Sar</taxon>
        <taxon>Stramenopiles</taxon>
        <taxon>Ochrophyta</taxon>
        <taxon>Bacillariophyta</taxon>
        <taxon>Bacillariophyceae</taxon>
        <taxon>Bacillariophycidae</taxon>
        <taxon>Bacillariales</taxon>
        <taxon>Bacillariaceae</taxon>
        <taxon>Nitzschia</taxon>
    </lineage>
</organism>
<keyword evidence="5" id="KW-0812">Transmembrane</keyword>
<gene>
    <name evidence="7" type="ORF">IV203_027748</name>
</gene>